<evidence type="ECO:0000256" key="1">
    <source>
        <dbReference type="ARBA" id="ARBA00001974"/>
    </source>
</evidence>
<dbReference type="EMBL" id="JAPDRN010000160">
    <property type="protein sequence ID" value="KAJ9617531.1"/>
    <property type="molecule type" value="Genomic_DNA"/>
</dbReference>
<feature type="domain" description="FAD dependent oxidoreductase" evidence="6">
    <location>
        <begin position="9"/>
        <end position="377"/>
    </location>
</feature>
<evidence type="ECO:0000259" key="6">
    <source>
        <dbReference type="Pfam" id="PF01266"/>
    </source>
</evidence>
<accession>A0AA38XQ32</accession>
<dbReference type="InterPro" id="IPR036188">
    <property type="entry name" value="FAD/NAD-bd_sf"/>
</dbReference>
<dbReference type="GO" id="GO:0051698">
    <property type="term" value="F:saccharopine oxidase activity"/>
    <property type="evidence" value="ECO:0007669"/>
    <property type="project" value="TreeGrafter"/>
</dbReference>
<keyword evidence="4" id="KW-0274">FAD</keyword>
<evidence type="ECO:0000256" key="2">
    <source>
        <dbReference type="ARBA" id="ARBA00010989"/>
    </source>
</evidence>
<evidence type="ECO:0000313" key="7">
    <source>
        <dbReference type="EMBL" id="KAJ9617531.1"/>
    </source>
</evidence>
<keyword evidence="3" id="KW-0285">Flavoprotein</keyword>
<keyword evidence="5" id="KW-0560">Oxidoreductase</keyword>
<dbReference type="Pfam" id="PF01266">
    <property type="entry name" value="DAO"/>
    <property type="match status" value="1"/>
</dbReference>
<evidence type="ECO:0000313" key="8">
    <source>
        <dbReference type="Proteomes" id="UP001172681"/>
    </source>
</evidence>
<dbReference type="AlphaFoldDB" id="A0AA38XQ32"/>
<evidence type="ECO:0000256" key="4">
    <source>
        <dbReference type="ARBA" id="ARBA00022827"/>
    </source>
</evidence>
<dbReference type="PANTHER" id="PTHR10961:SF24">
    <property type="entry name" value="HYPOTHETICAL FRUCTOSYL AMINE:OXYGEN OXIDOREDUCTASE (EUROFUNG)"/>
    <property type="match status" value="1"/>
</dbReference>
<organism evidence="7 8">
    <name type="scientific">Knufia peltigerae</name>
    <dbReference type="NCBI Taxonomy" id="1002370"/>
    <lineage>
        <taxon>Eukaryota</taxon>
        <taxon>Fungi</taxon>
        <taxon>Dikarya</taxon>
        <taxon>Ascomycota</taxon>
        <taxon>Pezizomycotina</taxon>
        <taxon>Eurotiomycetes</taxon>
        <taxon>Chaetothyriomycetidae</taxon>
        <taxon>Chaetothyriales</taxon>
        <taxon>Trichomeriaceae</taxon>
        <taxon>Knufia</taxon>
    </lineage>
</organism>
<dbReference type="GO" id="GO:0008115">
    <property type="term" value="F:sarcosine oxidase activity"/>
    <property type="evidence" value="ECO:0007669"/>
    <property type="project" value="TreeGrafter"/>
</dbReference>
<dbReference type="PANTHER" id="PTHR10961">
    <property type="entry name" value="PEROXISOMAL SARCOSINE OXIDASE"/>
    <property type="match status" value="1"/>
</dbReference>
<evidence type="ECO:0000256" key="5">
    <source>
        <dbReference type="ARBA" id="ARBA00023002"/>
    </source>
</evidence>
<sequence length="439" mass="48653">MSPSKDSSILIVGAGTWGCSTALHLLRRGYTDVTVVDAYAVPSPISAGNDVNKIVEQGQFSEGDEEAWVAKKLLSTATQGWTSDPVFSPYYHDTGYIVAASSKEGLKQLFDRERPDLNKDFTTLEDAESFRKTMPEGVLTGDFPEWKGLYKSTGAGWVHARKALVSCAKEAERLGAEFVVAKVTELLIQTGDVKGVKTQEGKTLTADTTILCAGANCDQLLDFKGQLRPTAWTLAHIQMTPEEARLFKNLPVLFHIEKGFFMEPDEDRHQLKMCDEHPGYCNWSSPTKADGSRASAPLAIDQIPVDAERRCRGFLRETMPQLADRPFCFARLCWCADTPNRSFLIDRHPTYKSLVVGCGGSGHGFMHIPTVGGFIADVMEGNLDGRLRKSFRWRPETAVNRNWEDTQSRFGGPNTIMDLATVTEWTDIPVTTEQTMAKL</sequence>
<name>A0AA38XQ32_9EURO</name>
<dbReference type="Gene3D" id="3.30.9.10">
    <property type="entry name" value="D-Amino Acid Oxidase, subunit A, domain 2"/>
    <property type="match status" value="1"/>
</dbReference>
<dbReference type="InterPro" id="IPR045170">
    <property type="entry name" value="MTOX"/>
</dbReference>
<evidence type="ECO:0000256" key="3">
    <source>
        <dbReference type="ARBA" id="ARBA00022630"/>
    </source>
</evidence>
<dbReference type="SUPFAM" id="SSF51905">
    <property type="entry name" value="FAD/NAD(P)-binding domain"/>
    <property type="match status" value="1"/>
</dbReference>
<keyword evidence="8" id="KW-1185">Reference proteome</keyword>
<proteinExistence type="inferred from homology"/>
<comment type="caution">
    <text evidence="7">The sequence shown here is derived from an EMBL/GenBank/DDBJ whole genome shotgun (WGS) entry which is preliminary data.</text>
</comment>
<dbReference type="GO" id="GO:0050660">
    <property type="term" value="F:flavin adenine dinucleotide binding"/>
    <property type="evidence" value="ECO:0007669"/>
    <property type="project" value="InterPro"/>
</dbReference>
<dbReference type="Gene3D" id="3.50.50.60">
    <property type="entry name" value="FAD/NAD(P)-binding domain"/>
    <property type="match status" value="1"/>
</dbReference>
<dbReference type="InterPro" id="IPR006076">
    <property type="entry name" value="FAD-dep_OxRdtase"/>
</dbReference>
<gene>
    <name evidence="7" type="ORF">H2204_013717</name>
</gene>
<dbReference type="Proteomes" id="UP001172681">
    <property type="component" value="Unassembled WGS sequence"/>
</dbReference>
<comment type="cofactor">
    <cofactor evidence="1">
        <name>FAD</name>
        <dbReference type="ChEBI" id="CHEBI:57692"/>
    </cofactor>
</comment>
<reference evidence="7" key="1">
    <citation type="submission" date="2022-10" db="EMBL/GenBank/DDBJ databases">
        <title>Culturing micro-colonial fungi from biological soil crusts in the Mojave desert and describing Neophaeococcomyces mojavensis, and introducing the new genera and species Taxawa tesnikishii.</title>
        <authorList>
            <person name="Kurbessoian T."/>
            <person name="Stajich J.E."/>
        </authorList>
    </citation>
    <scope>NUCLEOTIDE SEQUENCE</scope>
    <source>
        <strain evidence="7">TK_35</strain>
    </source>
</reference>
<protein>
    <recommendedName>
        <fullName evidence="6">FAD dependent oxidoreductase domain-containing protein</fullName>
    </recommendedName>
</protein>
<comment type="similarity">
    <text evidence="2">Belongs to the MSOX/MTOX family.</text>
</comment>